<dbReference type="GO" id="GO:0016887">
    <property type="term" value="F:ATP hydrolysis activity"/>
    <property type="evidence" value="ECO:0007669"/>
    <property type="project" value="InterPro"/>
</dbReference>
<gene>
    <name evidence="5" type="ORF">FIC87_01190</name>
</gene>
<comment type="similarity">
    <text evidence="1">Belongs to the AAA ATPase family.</text>
</comment>
<evidence type="ECO:0000256" key="2">
    <source>
        <dbReference type="ARBA" id="ARBA00022741"/>
    </source>
</evidence>
<evidence type="ECO:0000259" key="4">
    <source>
        <dbReference type="SMART" id="SM00382"/>
    </source>
</evidence>
<evidence type="ECO:0000256" key="3">
    <source>
        <dbReference type="ARBA" id="ARBA00022840"/>
    </source>
</evidence>
<protein>
    <submittedName>
        <fullName evidence="5">AAA family ATPase</fullName>
    </submittedName>
</protein>
<feature type="domain" description="AAA+ ATPase" evidence="4">
    <location>
        <begin position="98"/>
        <end position="234"/>
    </location>
</feature>
<comment type="caution">
    <text evidence="5">The sequence shown here is derived from an EMBL/GenBank/DDBJ whole genome shotgun (WGS) entry which is preliminary data.</text>
</comment>
<dbReference type="InterPro" id="IPR027417">
    <property type="entry name" value="P-loop_NTPase"/>
</dbReference>
<dbReference type="Proteomes" id="UP000312594">
    <property type="component" value="Unassembled WGS sequence"/>
</dbReference>
<evidence type="ECO:0000313" key="5">
    <source>
        <dbReference type="EMBL" id="TNU95986.1"/>
    </source>
</evidence>
<dbReference type="EMBL" id="VEVP01000002">
    <property type="protein sequence ID" value="TNU95986.1"/>
    <property type="molecule type" value="Genomic_DNA"/>
</dbReference>
<dbReference type="InterPro" id="IPR050221">
    <property type="entry name" value="26S_Proteasome_ATPase"/>
</dbReference>
<dbReference type="GO" id="GO:0005524">
    <property type="term" value="F:ATP binding"/>
    <property type="evidence" value="ECO:0007669"/>
    <property type="project" value="UniProtKB-KW"/>
</dbReference>
<evidence type="ECO:0000256" key="1">
    <source>
        <dbReference type="ARBA" id="ARBA00006914"/>
    </source>
</evidence>
<keyword evidence="2" id="KW-0547">Nucleotide-binding</keyword>
<accession>A0A5C5CAU1</accession>
<organism evidence="5 6">
    <name type="scientific">Eggerthella lenta</name>
    <name type="common">Eubacterium lentum</name>
    <dbReference type="NCBI Taxonomy" id="84112"/>
    <lineage>
        <taxon>Bacteria</taxon>
        <taxon>Bacillati</taxon>
        <taxon>Actinomycetota</taxon>
        <taxon>Coriobacteriia</taxon>
        <taxon>Eggerthellales</taxon>
        <taxon>Eggerthellaceae</taxon>
        <taxon>Eggerthella</taxon>
    </lineage>
</organism>
<reference evidence="5 6" key="1">
    <citation type="journal article" date="2005" name="Appl. Environ. Microbiol.">
        <title>Intestinal bacterial communities that produce active estrogen-like compounds enterodiol and enterolactone in humans.</title>
        <authorList>
            <person name="Clavel T."/>
            <person name="Henderson G."/>
            <person name="Alpert C.A."/>
            <person name="Philippe C."/>
            <person name="Rigottier-Gois L."/>
            <person name="Dore J."/>
            <person name="Blaut M."/>
        </authorList>
    </citation>
    <scope>NUCLEOTIDE SEQUENCE [LARGE SCALE GENOMIC DNA]</scope>
    <source>
        <strain evidence="5 6">SECO-MT75m2</strain>
    </source>
</reference>
<dbReference type="AlphaFoldDB" id="A0A5C5CAU1"/>
<dbReference type="SUPFAM" id="SSF52540">
    <property type="entry name" value="P-loop containing nucleoside triphosphate hydrolases"/>
    <property type="match status" value="1"/>
</dbReference>
<dbReference type="SMART" id="SM00382">
    <property type="entry name" value="AAA"/>
    <property type="match status" value="1"/>
</dbReference>
<dbReference type="RefSeq" id="WP_139912005.1">
    <property type="nucleotide sequence ID" value="NZ_VEVP01000002.1"/>
</dbReference>
<name>A0A5C5CAU1_EGGLN</name>
<proteinExistence type="inferred from homology"/>
<sequence length="347" mass="38930">MKKKHVINLIRYHSENNDAGFKSEAYEIAREFDASGDTQLAEYVIALLSDANAFVPQTSEGDSCFLQKASPSANALPLPEAISQDIKGIMNAIGHNVGINKFLFQGLPGTGKTETAKHVARILGREMFTVDFDELIDSKLGQTSKNISMLFQEVNSFAHPEHALILFDEIDALALDRTNEHDVREMGRATSAVLKGLDGLDQDLVLIATTNLFDSFDKALARRFDSVIDFNRYSREDLLEIASVLMDGFSTEFKFIGRNMRLFDKIMQLMEDIPYPGELKNLIKASIAFSNPGDEFDYLKRLYKSATSEKEIDIQHLKNEGFTIREMEILTSIPKTTISRELKGAEQ</sequence>
<dbReference type="InterPro" id="IPR003593">
    <property type="entry name" value="AAA+_ATPase"/>
</dbReference>
<keyword evidence="3" id="KW-0067">ATP-binding</keyword>
<dbReference type="CDD" id="cd19481">
    <property type="entry name" value="RecA-like_protease"/>
    <property type="match status" value="1"/>
</dbReference>
<dbReference type="Gene3D" id="3.40.50.300">
    <property type="entry name" value="P-loop containing nucleotide triphosphate hydrolases"/>
    <property type="match status" value="1"/>
</dbReference>
<dbReference type="PANTHER" id="PTHR23073">
    <property type="entry name" value="26S PROTEASOME REGULATORY SUBUNIT"/>
    <property type="match status" value="1"/>
</dbReference>
<dbReference type="Pfam" id="PF00004">
    <property type="entry name" value="AAA"/>
    <property type="match status" value="1"/>
</dbReference>
<evidence type="ECO:0000313" key="6">
    <source>
        <dbReference type="Proteomes" id="UP000312594"/>
    </source>
</evidence>
<dbReference type="InterPro" id="IPR003959">
    <property type="entry name" value="ATPase_AAA_core"/>
</dbReference>